<dbReference type="PANTHER" id="PTHR45892:SF1">
    <property type="entry name" value="AMINOACYLASE-1"/>
    <property type="match status" value="1"/>
</dbReference>
<dbReference type="EMBL" id="KN716252">
    <property type="protein sequence ID" value="KJH48905.1"/>
    <property type="molecule type" value="Genomic_DNA"/>
</dbReference>
<feature type="binding site" evidence="5">
    <location>
        <position position="152"/>
    </location>
    <ligand>
        <name>Zn(2+)</name>
        <dbReference type="ChEBI" id="CHEBI:29105"/>
        <label>1</label>
    </ligand>
</feature>
<accession>A0A0D8XWL6</accession>
<reference evidence="7 8" key="1">
    <citation type="submission" date="2013-11" db="EMBL/GenBank/DDBJ databases">
        <title>Draft genome of the bovine lungworm Dictyocaulus viviparus.</title>
        <authorList>
            <person name="Mitreva M."/>
        </authorList>
    </citation>
    <scope>NUCLEOTIDE SEQUENCE [LARGE SCALE GENOMIC DNA]</scope>
    <source>
        <strain evidence="7 8">HannoverDv2000</strain>
    </source>
</reference>
<dbReference type="InterPro" id="IPR036264">
    <property type="entry name" value="Bact_exopeptidase_dim_dom"/>
</dbReference>
<feature type="binding site" evidence="5">
    <location>
        <position position="152"/>
    </location>
    <ligand>
        <name>Zn(2+)</name>
        <dbReference type="ChEBI" id="CHEBI:29105"/>
        <label>2</label>
    </ligand>
</feature>
<organism evidence="7 8">
    <name type="scientific">Dictyocaulus viviparus</name>
    <name type="common">Bovine lungworm</name>
    <dbReference type="NCBI Taxonomy" id="29172"/>
    <lineage>
        <taxon>Eukaryota</taxon>
        <taxon>Metazoa</taxon>
        <taxon>Ecdysozoa</taxon>
        <taxon>Nematoda</taxon>
        <taxon>Chromadorea</taxon>
        <taxon>Rhabditida</taxon>
        <taxon>Rhabditina</taxon>
        <taxon>Rhabditomorpha</taxon>
        <taxon>Strongyloidea</taxon>
        <taxon>Metastrongylidae</taxon>
        <taxon>Dictyocaulus</taxon>
    </lineage>
</organism>
<gene>
    <name evidence="7" type="ORF">DICVIV_04980</name>
</gene>
<feature type="binding site" evidence="5">
    <location>
        <position position="198"/>
    </location>
    <ligand>
        <name>Zn(2+)</name>
        <dbReference type="ChEBI" id="CHEBI:29105"/>
        <label>2</label>
    </ligand>
</feature>
<dbReference type="InterPro" id="IPR011650">
    <property type="entry name" value="Peptidase_M20_dimer"/>
</dbReference>
<evidence type="ECO:0000256" key="3">
    <source>
        <dbReference type="ARBA" id="ARBA00022833"/>
    </source>
</evidence>
<dbReference type="OrthoDB" id="3064516at2759"/>
<dbReference type="SUPFAM" id="SSF55031">
    <property type="entry name" value="Bacterial exopeptidase dimerisation domain"/>
    <property type="match status" value="1"/>
</dbReference>
<evidence type="ECO:0000259" key="6">
    <source>
        <dbReference type="Pfam" id="PF07687"/>
    </source>
</evidence>
<dbReference type="Gene3D" id="3.30.70.360">
    <property type="match status" value="1"/>
</dbReference>
<keyword evidence="2 5" id="KW-0479">Metal-binding</keyword>
<keyword evidence="8" id="KW-1185">Reference proteome</keyword>
<dbReference type="PANTHER" id="PTHR45892">
    <property type="entry name" value="AMINOACYLASE-1"/>
    <property type="match status" value="1"/>
</dbReference>
<dbReference type="Pfam" id="PF01546">
    <property type="entry name" value="Peptidase_M20"/>
    <property type="match status" value="1"/>
</dbReference>
<feature type="active site" evidence="4">
    <location>
        <position position="121"/>
    </location>
</feature>
<dbReference type="NCBIfam" id="TIGR01880">
    <property type="entry name" value="Ac-peptdase-euk"/>
    <property type="match status" value="1"/>
</dbReference>
<dbReference type="InterPro" id="IPR010159">
    <property type="entry name" value="N-acyl_aa_amidohydrolase"/>
</dbReference>
<dbReference type="GO" id="GO:0006520">
    <property type="term" value="P:amino acid metabolic process"/>
    <property type="evidence" value="ECO:0007669"/>
    <property type="project" value="InterPro"/>
</dbReference>
<keyword evidence="3 5" id="KW-0862">Zinc</keyword>
<evidence type="ECO:0000256" key="4">
    <source>
        <dbReference type="PIRSR" id="PIRSR036696-1"/>
    </source>
</evidence>
<dbReference type="Gene3D" id="1.10.150.900">
    <property type="match status" value="1"/>
</dbReference>
<feature type="binding site" evidence="5">
    <location>
        <position position="119"/>
    </location>
    <ligand>
        <name>Zn(2+)</name>
        <dbReference type="ChEBI" id="CHEBI:29105"/>
        <label>1</label>
    </ligand>
</feature>
<dbReference type="Gene3D" id="3.40.630.10">
    <property type="entry name" value="Zn peptidases"/>
    <property type="match status" value="2"/>
</dbReference>
<reference evidence="8" key="2">
    <citation type="journal article" date="2016" name="Sci. Rep.">
        <title>Dictyocaulus viviparus genome, variome and transcriptome elucidate lungworm biology and support future intervention.</title>
        <authorList>
            <person name="McNulty S.N."/>
            <person name="Strube C."/>
            <person name="Rosa B.A."/>
            <person name="Martin J.C."/>
            <person name="Tyagi R."/>
            <person name="Choi Y.J."/>
            <person name="Wang Q."/>
            <person name="Hallsworth Pepin K."/>
            <person name="Zhang X."/>
            <person name="Ozersky P."/>
            <person name="Wilson R.K."/>
            <person name="Sternberg P.W."/>
            <person name="Gasser R.B."/>
            <person name="Mitreva M."/>
        </authorList>
    </citation>
    <scope>NUCLEOTIDE SEQUENCE [LARGE SCALE GENOMIC DNA]</scope>
    <source>
        <strain evidence="8">HannoverDv2000</strain>
    </source>
</reference>
<dbReference type="GO" id="GO:0004046">
    <property type="term" value="F:aminoacylase activity"/>
    <property type="evidence" value="ECO:0007669"/>
    <property type="project" value="InterPro"/>
</dbReference>
<dbReference type="Proteomes" id="UP000053766">
    <property type="component" value="Unassembled WGS sequence"/>
</dbReference>
<dbReference type="Pfam" id="PF07687">
    <property type="entry name" value="M20_dimer"/>
    <property type="match status" value="1"/>
</dbReference>
<evidence type="ECO:0000256" key="5">
    <source>
        <dbReference type="PIRSR" id="PIRSR036696-2"/>
    </source>
</evidence>
<feature type="binding site" evidence="5">
    <location>
        <position position="225"/>
    </location>
    <ligand>
        <name>Zn(2+)</name>
        <dbReference type="ChEBI" id="CHEBI:29105"/>
        <label>1</label>
    </ligand>
</feature>
<dbReference type="SUPFAM" id="SSF53187">
    <property type="entry name" value="Zn-dependent exopeptidases"/>
    <property type="match status" value="1"/>
</dbReference>
<feature type="active site" description="Proton acceptor" evidence="4">
    <location>
        <position position="197"/>
    </location>
</feature>
<evidence type="ECO:0000313" key="7">
    <source>
        <dbReference type="EMBL" id="KJH48905.1"/>
    </source>
</evidence>
<dbReference type="STRING" id="29172.A0A0D8XWL6"/>
<feature type="domain" description="Peptidase M20 dimerisation" evidence="6">
    <location>
        <begin position="238"/>
        <end position="348"/>
    </location>
</feature>
<dbReference type="AlphaFoldDB" id="A0A0D8XWL6"/>
<evidence type="ECO:0000256" key="1">
    <source>
        <dbReference type="ARBA" id="ARBA00022490"/>
    </source>
</evidence>
<comment type="cofactor">
    <cofactor evidence="5">
        <name>Zn(2+)</name>
        <dbReference type="ChEBI" id="CHEBI:29105"/>
    </cofactor>
    <text evidence="5">Binds 2 Zn(2+) ions per subunit.</text>
</comment>
<protein>
    <submittedName>
        <fullName evidence="7">N-acyl-L-amino-acid amidohydrolase</fullName>
    </submittedName>
</protein>
<dbReference type="PIRSF" id="PIRSF036696">
    <property type="entry name" value="ACY-1"/>
    <property type="match status" value="1"/>
</dbReference>
<evidence type="ECO:0000313" key="8">
    <source>
        <dbReference type="Proteomes" id="UP000053766"/>
    </source>
</evidence>
<keyword evidence="7" id="KW-0378">Hydrolase</keyword>
<dbReference type="GO" id="GO:0005737">
    <property type="term" value="C:cytoplasm"/>
    <property type="evidence" value="ECO:0007669"/>
    <property type="project" value="InterPro"/>
</dbReference>
<sequence>MSECNASDSSDNEDIAVTKFREYLRIKTEQPTPDYEACKEFLFKLAGELGIETKAVEVVPGKPFIIMTIPEACKEFLFKLAGELGIETKAVEVVPGKPFIIMTIPGSNPGLPSIVLYSHTDVVPAFTDKWTYPPYSGHKDKNGLIYGRGAQDMKALDHNILRTIRKHFSKRKTSMDQNNSFSIWVQLNENLTRRYDEEVGSADGMAKFVKTEHFRQLNIGFWLDEGQASENYAFKVYYAEKNQWWLKVVCEGTPGHGSKFIKNTASEKMLSFIQSALAFREKQHDLYKNDANKKLSDVITLNLTKVEGGQAVNVLPTQFTIYLDIRLPPTADFDKMEAQINEWCKKAGSGVTYEYLMVSESDEGKNLVRQKSTNKQLTPTDKNDPYWAAFHKALQKEKCSYEKEIFTGGTDSRFLRQV</sequence>
<keyword evidence="1" id="KW-0963">Cytoplasm</keyword>
<dbReference type="InterPro" id="IPR052083">
    <property type="entry name" value="Aminoacylase-1_M20A"/>
</dbReference>
<dbReference type="FunFam" id="3.30.70.360:FF:000005">
    <property type="entry name" value="Putative Aminoacylase-1"/>
    <property type="match status" value="1"/>
</dbReference>
<name>A0A0D8XWL6_DICVI</name>
<evidence type="ECO:0000256" key="2">
    <source>
        <dbReference type="ARBA" id="ARBA00022723"/>
    </source>
</evidence>
<dbReference type="InterPro" id="IPR002933">
    <property type="entry name" value="Peptidase_M20"/>
</dbReference>
<dbReference type="GO" id="GO:0046872">
    <property type="term" value="F:metal ion binding"/>
    <property type="evidence" value="ECO:0007669"/>
    <property type="project" value="UniProtKB-KW"/>
</dbReference>
<proteinExistence type="predicted"/>